<dbReference type="AlphaFoldDB" id="A0A834JIP1"/>
<dbReference type="SMART" id="SM00718">
    <property type="entry name" value="DM4_12"/>
    <property type="match status" value="1"/>
</dbReference>
<gene>
    <name evidence="1" type="ORF">HZH66_010546</name>
</gene>
<evidence type="ECO:0000313" key="2">
    <source>
        <dbReference type="Proteomes" id="UP000614350"/>
    </source>
</evidence>
<dbReference type="PANTHER" id="PTHR21398">
    <property type="entry name" value="AGAP007094-PA"/>
    <property type="match status" value="1"/>
</dbReference>
<organism evidence="1 2">
    <name type="scientific">Vespula vulgaris</name>
    <name type="common">Yellow jacket</name>
    <name type="synonym">Wasp</name>
    <dbReference type="NCBI Taxonomy" id="7454"/>
    <lineage>
        <taxon>Eukaryota</taxon>
        <taxon>Metazoa</taxon>
        <taxon>Ecdysozoa</taxon>
        <taxon>Arthropoda</taxon>
        <taxon>Hexapoda</taxon>
        <taxon>Insecta</taxon>
        <taxon>Pterygota</taxon>
        <taxon>Neoptera</taxon>
        <taxon>Endopterygota</taxon>
        <taxon>Hymenoptera</taxon>
        <taxon>Apocrita</taxon>
        <taxon>Aculeata</taxon>
        <taxon>Vespoidea</taxon>
        <taxon>Vespidae</taxon>
        <taxon>Vespinae</taxon>
        <taxon>Vespula</taxon>
    </lineage>
</organism>
<name>A0A834JIP1_VESVU</name>
<dbReference type="Pfam" id="PF07841">
    <property type="entry name" value="DM4_12"/>
    <property type="match status" value="1"/>
</dbReference>
<evidence type="ECO:0000313" key="1">
    <source>
        <dbReference type="EMBL" id="KAF7387779.1"/>
    </source>
</evidence>
<protein>
    <submittedName>
        <fullName evidence="1">Uncharacterized protein</fullName>
    </submittedName>
</protein>
<reference evidence="1" key="1">
    <citation type="journal article" date="2020" name="G3 (Bethesda)">
        <title>High-Quality Assemblies for Three Invasive Social Wasps from the &lt;i&gt;Vespula&lt;/i&gt; Genus.</title>
        <authorList>
            <person name="Harrop T.W.R."/>
            <person name="Guhlin J."/>
            <person name="McLaughlin G.M."/>
            <person name="Permina E."/>
            <person name="Stockwell P."/>
            <person name="Gilligan J."/>
            <person name="Le Lec M.F."/>
            <person name="Gruber M.A.M."/>
            <person name="Quinn O."/>
            <person name="Lovegrove M."/>
            <person name="Duncan E.J."/>
            <person name="Remnant E.J."/>
            <person name="Van Eeckhoven J."/>
            <person name="Graham B."/>
            <person name="Knapp R.A."/>
            <person name="Langford K.W."/>
            <person name="Kronenberg Z."/>
            <person name="Press M.O."/>
            <person name="Eacker S.M."/>
            <person name="Wilson-Rankin E.E."/>
            <person name="Purcell J."/>
            <person name="Lester P.J."/>
            <person name="Dearden P.K."/>
        </authorList>
    </citation>
    <scope>NUCLEOTIDE SEQUENCE</scope>
    <source>
        <strain evidence="1">Marl-1</strain>
    </source>
</reference>
<proteinExistence type="predicted"/>
<dbReference type="PANTHER" id="PTHR21398:SF4">
    <property type="entry name" value="AGAP002980-PA"/>
    <property type="match status" value="1"/>
</dbReference>
<sequence length="305" mass="34398">MPKGQPPFVLPQITLGASVPVRSNKRGSVVFSSGFQYNYFLPSNVSNFKSTIVVARHVRDLDLRDTYSTIENLLEDSSLVEKQGKQTRSSLAFDVTGETSIGSRKDQRSQRSKRALRVKKVSEMFGTTTTVKANEVTRDGTSWQNGLSKLLSIVEKSVRRSICLFKRIAHTFLSLTDDHIAVQKTRVRLRLPAYSLLTKENQARPTTTSRQRYGWGNGRECLLRSICELAEVPLLRREQDIVEEAIHLILTPTEDLATSVNSTHRNVEESYREAERLGKSGVDCTLTYPDCIESPLKSFTEILFP</sequence>
<dbReference type="Proteomes" id="UP000614350">
    <property type="component" value="Unassembled WGS sequence"/>
</dbReference>
<accession>A0A834JIP1</accession>
<keyword evidence="2" id="KW-1185">Reference proteome</keyword>
<comment type="caution">
    <text evidence="1">The sequence shown here is derived from an EMBL/GenBank/DDBJ whole genome shotgun (WGS) entry which is preliminary data.</text>
</comment>
<dbReference type="InterPro" id="IPR006631">
    <property type="entry name" value="DM4_12"/>
</dbReference>
<dbReference type="EMBL" id="JACSEA010000012">
    <property type="protein sequence ID" value="KAF7387779.1"/>
    <property type="molecule type" value="Genomic_DNA"/>
</dbReference>